<dbReference type="EMBL" id="JACMRX010000003">
    <property type="protein sequence ID" value="KAF7992173.1"/>
    <property type="molecule type" value="Genomic_DNA"/>
</dbReference>
<dbReference type="OrthoDB" id="361283at2759"/>
<dbReference type="InterPro" id="IPR056899">
    <property type="entry name" value="Ig_NUP210_9th"/>
</dbReference>
<keyword evidence="6 10" id="KW-0472">Membrane</keyword>
<dbReference type="Pfam" id="PF24991">
    <property type="entry name" value="Ig_NUP210_4th"/>
    <property type="match status" value="1"/>
</dbReference>
<comment type="subcellular location">
    <subcellularLocation>
        <location evidence="1">Nucleus membrane</location>
        <topology evidence="1">Single-pass membrane protein</topology>
    </subcellularLocation>
</comment>
<dbReference type="InterPro" id="IPR058779">
    <property type="entry name" value="Ig_NUP210_13th"/>
</dbReference>
<feature type="domain" description="NUP210 Ig-like" evidence="13">
    <location>
        <begin position="1442"/>
        <end position="1532"/>
    </location>
</feature>
<evidence type="ECO:0000256" key="1">
    <source>
        <dbReference type="ARBA" id="ARBA00004590"/>
    </source>
</evidence>
<gene>
    <name evidence="23" type="ORF">HCN44_001498</name>
</gene>
<dbReference type="PANTHER" id="PTHR23019">
    <property type="entry name" value="NUCLEAR PORE MEMBRANE GLYCOPROTEIN GP210-RELATED"/>
    <property type="match status" value="1"/>
</dbReference>
<feature type="domain" description="NUP210 Ig-like" evidence="22">
    <location>
        <begin position="1201"/>
        <end position="1310"/>
    </location>
</feature>
<name>A0A834XRL8_APHGI</name>
<keyword evidence="4 11" id="KW-0732">Signal</keyword>
<dbReference type="InterPro" id="IPR055095">
    <property type="entry name" value="NUP210_Ig_C"/>
</dbReference>
<feature type="domain" description="NUP210 fourth Ig-like" evidence="20">
    <location>
        <begin position="355"/>
        <end position="426"/>
    </location>
</feature>
<feature type="compositionally biased region" description="Low complexity" evidence="9">
    <location>
        <begin position="1382"/>
        <end position="1397"/>
    </location>
</feature>
<dbReference type="InterPro" id="IPR055096">
    <property type="entry name" value="Ig_NUP210_1st"/>
</dbReference>
<feature type="domain" description="NUP210 Ig-like" evidence="21">
    <location>
        <begin position="1549"/>
        <end position="1607"/>
    </location>
</feature>
<evidence type="ECO:0000259" key="13">
    <source>
        <dbReference type="Pfam" id="PF22959"/>
    </source>
</evidence>
<feature type="domain" description="NUP210 Ig-like" evidence="18">
    <location>
        <begin position="921"/>
        <end position="998"/>
    </location>
</feature>
<evidence type="ECO:0000256" key="6">
    <source>
        <dbReference type="ARBA" id="ARBA00023136"/>
    </source>
</evidence>
<evidence type="ECO:0000256" key="4">
    <source>
        <dbReference type="ARBA" id="ARBA00022729"/>
    </source>
</evidence>
<dbReference type="Pfam" id="PF25354">
    <property type="entry name" value="Ig_NUP210_16th"/>
    <property type="match status" value="1"/>
</dbReference>
<dbReference type="InterPro" id="IPR056898">
    <property type="entry name" value="Ig_NUP210_6th"/>
</dbReference>
<evidence type="ECO:0000259" key="17">
    <source>
        <dbReference type="Pfam" id="PF22969"/>
    </source>
</evidence>
<dbReference type="InterPro" id="IPR056897">
    <property type="entry name" value="Ig_NUP210_4th"/>
</dbReference>
<dbReference type="InterPro" id="IPR055099">
    <property type="entry name" value="Ig_NUP210_7th"/>
</dbReference>
<feature type="domain" description="NUP210 Ig-like" evidence="19">
    <location>
        <begin position="533"/>
        <end position="631"/>
    </location>
</feature>
<dbReference type="InterPro" id="IPR055097">
    <property type="entry name" value="Ig_NUP210_2nd"/>
</dbReference>
<feature type="transmembrane region" description="Helical" evidence="10">
    <location>
        <begin position="1873"/>
        <end position="1892"/>
    </location>
</feature>
<feature type="domain" description="NUP210 C-terminal Ig-like" evidence="12">
    <location>
        <begin position="1666"/>
        <end position="1778"/>
    </location>
</feature>
<dbReference type="Pfam" id="PF22963">
    <property type="entry name" value="Ig_NUP210_3rd"/>
    <property type="match status" value="1"/>
</dbReference>
<dbReference type="InterPro" id="IPR055098">
    <property type="entry name" value="Ig_NUP210_3rd"/>
</dbReference>
<dbReference type="InterPro" id="IPR008964">
    <property type="entry name" value="Invasin/intimin_cell_adhesion"/>
</dbReference>
<evidence type="ECO:0000259" key="12">
    <source>
        <dbReference type="Pfam" id="PF22957"/>
    </source>
</evidence>
<feature type="domain" description="NUP210 Ig-like" evidence="14">
    <location>
        <begin position="654"/>
        <end position="764"/>
    </location>
</feature>
<feature type="compositionally biased region" description="Polar residues" evidence="9">
    <location>
        <begin position="1366"/>
        <end position="1381"/>
    </location>
</feature>
<sequence length="1992" mass="222142">MAASKILITTLLLILLTLHKQIEASRLNVPRVLLPIFNDFPVNFTLEVTEGGCYQWSTARPDIINLIPMNENPERTCSSAVLVQSVIKDPTRNTAIVTAEDIKTGEFLRCDVIVDAIKSLRLITTTRELFIRETPEAFEVRAYDNQDNEFTTLAGIEFEWSIGNGERRIVNADEPTNDNDILKFMTFKGSRYETPRAISMFDGSGKFGSVILLGGVKTGTAHVSTRLPYPEYNHVPSVEVELIVVANLIILPTDITIMQHDCVVYNVVQVHQGRLEQINLSSSQYYLKTQHTDILEIDNSNNGKAYAITNGVAKVLLGDKNVNDEYGVVLPSANVHVTNVKYITITLLPNKNKYMILGQKQEIAVELYDEKDHKFYIGNDVKITIDIENNFIDTKLTSQNGSYIIGIPIACGTTRIKAHLHGIKNKYGKNILLKNSLHTESEFIIHNPVIVKPKILTVPWDPNNKSRFDIALKASGGDGTYTWTSRQSEIAAVSQHGVVRILNQGSTNIIASMTKNSWNRDTTILHVMLPTRLEIIDKHIDAAIGEAIPLHIALYGKMMSSSSDSSDNSNNNEIPFTDCRDTLFDIYISNSNFIKNSTSNTIGVKLIGNSCTSISVIGTNIGTSTITISYNLNGQYFMDSVEVSAYEPLVSVYPSTGETLLAIGSSRNILFKGGPQSIATTTRDTTIANEYNQHVTISNEDVVRLIENDNTDTTEHLDVYVFKIVCQAIGEAVLNFKITNKKQICYDNNCHNYGASSSVKITCGKPRYIYLQPEFSDNENCPIAKTNDKIMAHYDKPLKIIVTVKDENGKLFDNISSLNIEWNIKPTSNGIVQITNGIIEDTFIDYNTVFIKNHYQLFIPNKNTGTMTISTKITDYQKYILAKLKIAPEWPPFSTLNDKGQLATPLIKYEINIILVNDTIIKPDVIKILNDQNIKYSLQVSQGSGYYEFLLSTNDIADIRYIEPTKTISIIPKKSGTLELSLVDLCLASKPAVSIIHVQQLAGIEIDSVNKVEKGKCIKASIKLFDTNGQLIKLPSIELFDLRLEVENSFIDIKPLAVNDQDNVDDDDDEEQKIIYVINGIEEGETKITFISGYNDNEIRSEYLTIQVFSPLKINNKNVTLLIGSVHQVLTTGGPSNADIEFTIFDDNNHDVIVPINDKFDIFEGKSIGKTLIIAKSIGKDSRGNRVIYSQDSAEITVTLLEGIRIVSPTTRIKVGATIPLWAFGIPDNINPLIIGSIKSPQITFTWLSSDTNILALNNMYDGTGINIRYENTVTLRAKALKPGFATIYLNATKISHDNDNDNNNRNQINDDGTYSASLKIEIIDEFYLLNPDIKNSIPVIMMTPNSSIKIKTNRDRHGSTSYKIITTTGQSGDSNDTNILSSSTTTTSSTSSSSSSKLVNIDKSGTIKSGDNYGRTILDITNIESYNLKQSMTIAIEIKPIHYMMLSLDPNIKIRSGEELNVLPKGMELNYIIEYFDNYGNKFHASDKKINTITNRNDLMKFLNSYDDNNNKLSILFIDNGEVIVKLYNDKIYDYGHMIIGDILFPSKTILTVGDIVCFSMPMIASKTGDLGFWQSSIPQVLSVDGITGIGTAKKIGHTIVKHSLNIVNDNNNKQNEIEVIVQPISKITLILLRGKNITGTEIFSVPLVLKSRDEGVKENNILARGLGGCRTHKTFNVDSFPFTCKIQFTSLNIASSININDILLTKPRFDIISGFYYCDIIPIGTSTLLSSTLDTKIQINAYSRDVEGKPLEITYLPSAYIETTDIIFYSSQQTKSSASIGTLDIYGLTIVLNQIYIDLPDGIVIDTKEYLNKNKLQFKLRLIQQHDDLQGQYLTVGNSLTKQNITILIRLSKNHQYAQLSNVKWINYMYYHRYTFTTLIVLIITVIYVWKKKISSVDISVNNTSIFADKSTLSSASPTAPSSPPPLQRFPEQRMTGCLNSSFDNSRTSTGLQLTPDTSLRPFSAFEAVYGDPRVFYTPNSKRNVSRLSP</sequence>
<feature type="domain" description="NUP210 Ig-like" evidence="17">
    <location>
        <begin position="124"/>
        <end position="237"/>
    </location>
</feature>
<dbReference type="Pfam" id="PF24902">
    <property type="entry name" value="Ig_NUP210_9th"/>
    <property type="match status" value="1"/>
</dbReference>
<comment type="caution">
    <text evidence="23">The sequence shown here is derived from an EMBL/GenBank/DDBJ whole genome shotgun (WGS) entry which is preliminary data.</text>
</comment>
<dbReference type="Pfam" id="PF26182">
    <property type="entry name" value="Ig_NUP210_5th"/>
    <property type="match status" value="1"/>
</dbReference>
<dbReference type="Pfam" id="PF22962">
    <property type="entry name" value="Ig_NUP210_7th"/>
    <property type="match status" value="1"/>
</dbReference>
<dbReference type="Pfam" id="PF22969">
    <property type="entry name" value="Ig_NUP210_2nd"/>
    <property type="match status" value="1"/>
</dbReference>
<evidence type="ECO:0000259" key="18">
    <source>
        <dbReference type="Pfam" id="PF24902"/>
    </source>
</evidence>
<evidence type="ECO:0000259" key="16">
    <source>
        <dbReference type="Pfam" id="PF22967"/>
    </source>
</evidence>
<evidence type="ECO:0000259" key="14">
    <source>
        <dbReference type="Pfam" id="PF22962"/>
    </source>
</evidence>
<keyword evidence="24" id="KW-1185">Reference proteome</keyword>
<feature type="domain" description="NUP210 Ig-like" evidence="16">
    <location>
        <begin position="25"/>
        <end position="115"/>
    </location>
</feature>
<comment type="similarity">
    <text evidence="2">Belongs to the NUP210 family.</text>
</comment>
<evidence type="ECO:0000256" key="5">
    <source>
        <dbReference type="ARBA" id="ARBA00022989"/>
    </source>
</evidence>
<dbReference type="InterPro" id="IPR057586">
    <property type="entry name" value="Ig_NUP210_16th"/>
</dbReference>
<evidence type="ECO:0000256" key="9">
    <source>
        <dbReference type="SAM" id="MobiDB-lite"/>
    </source>
</evidence>
<dbReference type="PANTHER" id="PTHR23019:SF0">
    <property type="entry name" value="NUCLEAR PORE MEMBRANE GLYCOPROTEIN 210"/>
    <property type="match status" value="1"/>
</dbReference>
<evidence type="ECO:0000259" key="19">
    <source>
        <dbReference type="Pfam" id="PF24935"/>
    </source>
</evidence>
<dbReference type="GO" id="GO:0031965">
    <property type="term" value="C:nuclear membrane"/>
    <property type="evidence" value="ECO:0007669"/>
    <property type="project" value="UniProtKB-SubCell"/>
</dbReference>
<accession>A0A834XRL8</accession>
<evidence type="ECO:0000259" key="21">
    <source>
        <dbReference type="Pfam" id="PF25354"/>
    </source>
</evidence>
<dbReference type="GO" id="GO:0005643">
    <property type="term" value="C:nuclear pore"/>
    <property type="evidence" value="ECO:0007669"/>
    <property type="project" value="TreeGrafter"/>
</dbReference>
<evidence type="ECO:0000259" key="15">
    <source>
        <dbReference type="Pfam" id="PF22963"/>
    </source>
</evidence>
<dbReference type="Pfam" id="PF22959">
    <property type="entry name" value="Ig_NUP210_15th"/>
    <property type="match status" value="1"/>
</dbReference>
<dbReference type="Pfam" id="PF24935">
    <property type="entry name" value="Ig_NUP210_6th"/>
    <property type="match status" value="1"/>
</dbReference>
<feature type="signal peptide" evidence="11">
    <location>
        <begin position="1"/>
        <end position="24"/>
    </location>
</feature>
<keyword evidence="5 10" id="KW-1133">Transmembrane helix</keyword>
<proteinExistence type="inferred from homology"/>
<reference evidence="23 24" key="1">
    <citation type="submission" date="2020-08" db="EMBL/GenBank/DDBJ databases">
        <title>Aphidius gifuensis genome sequencing and assembly.</title>
        <authorList>
            <person name="Du Z."/>
        </authorList>
    </citation>
    <scope>NUCLEOTIDE SEQUENCE [LARGE SCALE GENOMIC DNA]</scope>
    <source>
        <strain evidence="23">YNYX2018</strain>
        <tissue evidence="23">Adults</tissue>
    </source>
</reference>
<dbReference type="InterPro" id="IPR055094">
    <property type="entry name" value="NUP210_Ig15"/>
</dbReference>
<dbReference type="Gene3D" id="2.60.40.1080">
    <property type="match status" value="1"/>
</dbReference>
<protein>
    <submittedName>
        <fullName evidence="23">Uncharacterized protein</fullName>
    </submittedName>
</protein>
<dbReference type="InterPro" id="IPR045197">
    <property type="entry name" value="NUP210-like"/>
</dbReference>
<evidence type="ECO:0000313" key="23">
    <source>
        <dbReference type="EMBL" id="KAF7992173.1"/>
    </source>
</evidence>
<evidence type="ECO:0000256" key="2">
    <source>
        <dbReference type="ARBA" id="ARBA00007313"/>
    </source>
</evidence>
<evidence type="ECO:0000259" key="22">
    <source>
        <dbReference type="Pfam" id="PF26181"/>
    </source>
</evidence>
<feature type="region of interest" description="Disordered" evidence="9">
    <location>
        <begin position="1366"/>
        <end position="1399"/>
    </location>
</feature>
<dbReference type="SUPFAM" id="SSF49373">
    <property type="entry name" value="Invasin/intimin cell-adhesion fragments"/>
    <property type="match status" value="1"/>
</dbReference>
<evidence type="ECO:0000256" key="8">
    <source>
        <dbReference type="ARBA" id="ARBA00023242"/>
    </source>
</evidence>
<evidence type="ECO:0000313" key="24">
    <source>
        <dbReference type="Proteomes" id="UP000639338"/>
    </source>
</evidence>
<organism evidence="23 24">
    <name type="scientific">Aphidius gifuensis</name>
    <name type="common">Parasitoid wasp</name>
    <dbReference type="NCBI Taxonomy" id="684658"/>
    <lineage>
        <taxon>Eukaryota</taxon>
        <taxon>Metazoa</taxon>
        <taxon>Ecdysozoa</taxon>
        <taxon>Arthropoda</taxon>
        <taxon>Hexapoda</taxon>
        <taxon>Insecta</taxon>
        <taxon>Pterygota</taxon>
        <taxon>Neoptera</taxon>
        <taxon>Endopterygota</taxon>
        <taxon>Hymenoptera</taxon>
        <taxon>Apocrita</taxon>
        <taxon>Ichneumonoidea</taxon>
        <taxon>Braconidae</taxon>
        <taxon>Aphidiinae</taxon>
        <taxon>Aphidius</taxon>
    </lineage>
</organism>
<dbReference type="Proteomes" id="UP000639338">
    <property type="component" value="Unassembled WGS sequence"/>
</dbReference>
<dbReference type="Pfam" id="PF22957">
    <property type="entry name" value="NUP210_Ig"/>
    <property type="match status" value="1"/>
</dbReference>
<evidence type="ECO:0000256" key="3">
    <source>
        <dbReference type="ARBA" id="ARBA00022692"/>
    </source>
</evidence>
<keyword evidence="8" id="KW-0539">Nucleus</keyword>
<keyword evidence="3 10" id="KW-0812">Transmembrane</keyword>
<feature type="region of interest" description="Disordered" evidence="9">
    <location>
        <begin position="1914"/>
        <end position="1933"/>
    </location>
</feature>
<evidence type="ECO:0000259" key="20">
    <source>
        <dbReference type="Pfam" id="PF24991"/>
    </source>
</evidence>
<dbReference type="Pfam" id="PF22967">
    <property type="entry name" value="Ig_NUP210_1st"/>
    <property type="match status" value="1"/>
</dbReference>
<evidence type="ECO:0000256" key="7">
    <source>
        <dbReference type="ARBA" id="ARBA00023180"/>
    </source>
</evidence>
<dbReference type="Pfam" id="PF26181">
    <property type="entry name" value="Ig_NUP210_13th"/>
    <property type="match status" value="1"/>
</dbReference>
<feature type="chain" id="PRO_5032837702" evidence="11">
    <location>
        <begin position="25"/>
        <end position="1992"/>
    </location>
</feature>
<feature type="domain" description="NUP210 Ig-like" evidence="15">
    <location>
        <begin position="246"/>
        <end position="339"/>
    </location>
</feature>
<evidence type="ECO:0000256" key="11">
    <source>
        <dbReference type="SAM" id="SignalP"/>
    </source>
</evidence>
<keyword evidence="7" id="KW-0325">Glycoprotein</keyword>
<evidence type="ECO:0000256" key="10">
    <source>
        <dbReference type="SAM" id="Phobius"/>
    </source>
</evidence>